<feature type="compositionally biased region" description="Basic and acidic residues" evidence="1">
    <location>
        <begin position="968"/>
        <end position="1004"/>
    </location>
</feature>
<gene>
    <name evidence="2" type="ORF">H696_03326</name>
</gene>
<evidence type="ECO:0000313" key="2">
    <source>
        <dbReference type="EMBL" id="KCV69853.1"/>
    </source>
</evidence>
<reference evidence="2" key="1">
    <citation type="submission" date="2013-04" db="EMBL/GenBank/DDBJ databases">
        <title>The Genome Sequence of Fonticula alba ATCC 38817.</title>
        <authorList>
            <consortium name="The Broad Institute Genomics Platform"/>
            <person name="Russ C."/>
            <person name="Cuomo C."/>
            <person name="Burger G."/>
            <person name="Gray M.W."/>
            <person name="Holland P.W.H."/>
            <person name="King N."/>
            <person name="Lang F.B.F."/>
            <person name="Roger A.J."/>
            <person name="Ruiz-Trillo I."/>
            <person name="Brown M."/>
            <person name="Walker B."/>
            <person name="Young S."/>
            <person name="Zeng Q."/>
            <person name="Gargeya S."/>
            <person name="Fitzgerald M."/>
            <person name="Haas B."/>
            <person name="Abouelleil A."/>
            <person name="Allen A.W."/>
            <person name="Alvarado L."/>
            <person name="Arachchi H.M."/>
            <person name="Berlin A.M."/>
            <person name="Chapman S.B."/>
            <person name="Gainer-Dewar J."/>
            <person name="Goldberg J."/>
            <person name="Griggs A."/>
            <person name="Gujja S."/>
            <person name="Hansen M."/>
            <person name="Howarth C."/>
            <person name="Imamovic A."/>
            <person name="Ireland A."/>
            <person name="Larimer J."/>
            <person name="McCowan C."/>
            <person name="Murphy C."/>
            <person name="Pearson M."/>
            <person name="Poon T.W."/>
            <person name="Priest M."/>
            <person name="Roberts A."/>
            <person name="Saif S."/>
            <person name="Shea T."/>
            <person name="Sisk P."/>
            <person name="Sykes S."/>
            <person name="Wortman J."/>
            <person name="Nusbaum C."/>
            <person name="Birren B."/>
        </authorList>
    </citation>
    <scope>NUCLEOTIDE SEQUENCE [LARGE SCALE GENOMIC DNA]</scope>
    <source>
        <strain evidence="2">ATCC 38817</strain>
    </source>
</reference>
<protein>
    <submittedName>
        <fullName evidence="2">Uncharacterized protein</fullName>
    </submittedName>
</protein>
<feature type="region of interest" description="Disordered" evidence="1">
    <location>
        <begin position="185"/>
        <end position="217"/>
    </location>
</feature>
<feature type="region of interest" description="Disordered" evidence="1">
    <location>
        <begin position="889"/>
        <end position="1043"/>
    </location>
</feature>
<dbReference type="Proteomes" id="UP000030693">
    <property type="component" value="Unassembled WGS sequence"/>
</dbReference>
<feature type="compositionally biased region" description="Basic residues" evidence="1">
    <location>
        <begin position="1005"/>
        <end position="1014"/>
    </location>
</feature>
<feature type="compositionally biased region" description="Polar residues" evidence="1">
    <location>
        <begin position="196"/>
        <end position="206"/>
    </location>
</feature>
<proteinExistence type="predicted"/>
<dbReference type="Gene3D" id="3.30.230.70">
    <property type="entry name" value="GHMP Kinase, N-terminal domain"/>
    <property type="match status" value="2"/>
</dbReference>
<dbReference type="InterPro" id="IPR036345">
    <property type="entry name" value="ExoRNase_PH_dom2_sf"/>
</dbReference>
<accession>A0A058Z7F0</accession>
<feature type="compositionally biased region" description="Basic and acidic residues" evidence="1">
    <location>
        <begin position="896"/>
        <end position="934"/>
    </location>
</feature>
<evidence type="ECO:0000313" key="3">
    <source>
        <dbReference type="Proteomes" id="UP000030693"/>
    </source>
</evidence>
<dbReference type="GeneID" id="20528051"/>
<dbReference type="SUPFAM" id="SSF55666">
    <property type="entry name" value="Ribonuclease PH domain 2-like"/>
    <property type="match status" value="1"/>
</dbReference>
<sequence>MVAFSVGSISKSYLNDGTSATPNVVLSGNSKRPFNHDISLPKVTVTQLSSVVQSRCEYDTIVSAINPRRPEAFSTNRLLITFPERELLWEGAAMVPGAEQAMRADTLATRILPRVLAPRMDLFNCEPINTYLQGEIAAIGSIYSNHHDMMDVAFFNASACSLIHSGRLPPAEALAAVRVSLVPQERPAADSDPVDTLQNAGTQQPSSPEPKPSIVINPSSSQIQKAHFSLVCVANTQGILSLEIQGEPTSRDAFRQMVQAAHSQIQLLIDAQQRLVDDCSVKILSPGLSSPVKAAPPGAGTLAPGEDLTTSGSPSFPLVFALVEEYLGPSVRNLLADDTLSPHDFSQALRTAVRDVSLRLRAMFASQPITFTHLNEALSQLFVQEFKRFYFGLGSGSDAQPRRRSGRQPTELRTLALVDNHIPISIHGAATMAFLGADGTPETASSCLSNFRVRPTRARSSNSISLCSSEEPDFLKEFLMEGFDQVSRRSSFDPYDLLCRLQQRLLPPPEESLYTVSNRIDPTLCNGSSVSANALALQMSLYSTGIPLSGITSAVDGVLFLPTVQGPDGQTPDEPLVVMDPDLPEEMCADARASMITFNNELVCARVESTSNVGLSWPQVESLLTACEAASATRYNDMLSIVQSLGPCEPNPFIPLVEVVPVHNELISSLFGFSYPIRAFEEEYLVSVSISSDSSGEAVIHISGANHDSIKAATTVLLEKMGRLVENQPYPAKVIQSLDFGIMIELLPPFSTSGFVHSGDFLVPEGDSLTHALTNDGIIDQASEMSPIKISLLNALAPGTPVTVFYKRMDRNRAIMKLVADESNRPVLKALGDRLQAHADANAAAAAAAAAAKSASSGDTAPAPVVHPTHAPDVDGTFFGVDSGMSVSQYRHQKRVERIQRHREERDQQQRHRSNSNEKWVDHKGQRHDSDRKSTRVVHPTHAPDVDGTFFGVDSGMSVSQYRHQKRVERIQRHREERDQQQRHRSNSNEKWVDHKGQRHDSQQRRHHGPRRYHSSQSPERQSNHQEDDRSKRNDKRFNKDQQ</sequence>
<dbReference type="AlphaFoldDB" id="A0A058Z7F0"/>
<dbReference type="InterPro" id="IPR027408">
    <property type="entry name" value="PNPase/RNase_PH_dom_sf"/>
</dbReference>
<feature type="compositionally biased region" description="Basic and acidic residues" evidence="1">
    <location>
        <begin position="1022"/>
        <end position="1043"/>
    </location>
</feature>
<organism evidence="2">
    <name type="scientific">Fonticula alba</name>
    <name type="common">Slime mold</name>
    <dbReference type="NCBI Taxonomy" id="691883"/>
    <lineage>
        <taxon>Eukaryota</taxon>
        <taxon>Rotosphaerida</taxon>
        <taxon>Fonticulaceae</taxon>
        <taxon>Fonticula</taxon>
    </lineage>
</organism>
<keyword evidence="3" id="KW-1185">Reference proteome</keyword>
<dbReference type="RefSeq" id="XP_009495459.1">
    <property type="nucleotide sequence ID" value="XM_009497184.1"/>
</dbReference>
<name>A0A058Z7F0_FONAL</name>
<dbReference type="EMBL" id="KB932205">
    <property type="protein sequence ID" value="KCV69853.1"/>
    <property type="molecule type" value="Genomic_DNA"/>
</dbReference>
<evidence type="ECO:0000256" key="1">
    <source>
        <dbReference type="SAM" id="MobiDB-lite"/>
    </source>
</evidence>